<reference evidence="11" key="2">
    <citation type="submission" date="2023-11" db="UniProtKB">
        <authorList>
            <consortium name="WormBaseParasite"/>
        </authorList>
    </citation>
    <scope>IDENTIFICATION</scope>
</reference>
<organism evidence="10 11">
    <name type="scientific">Trichobilharzia regenti</name>
    <name type="common">Nasal bird schistosome</name>
    <dbReference type="NCBI Taxonomy" id="157069"/>
    <lineage>
        <taxon>Eukaryota</taxon>
        <taxon>Metazoa</taxon>
        <taxon>Spiralia</taxon>
        <taxon>Lophotrochozoa</taxon>
        <taxon>Platyhelminthes</taxon>
        <taxon>Trematoda</taxon>
        <taxon>Digenea</taxon>
        <taxon>Strigeidida</taxon>
        <taxon>Schistosomatoidea</taxon>
        <taxon>Schistosomatidae</taxon>
        <taxon>Trichobilharzia</taxon>
    </lineage>
</organism>
<evidence type="ECO:0000256" key="3">
    <source>
        <dbReference type="ARBA" id="ARBA00023015"/>
    </source>
</evidence>
<dbReference type="GO" id="GO:0005634">
    <property type="term" value="C:nucleus"/>
    <property type="evidence" value="ECO:0007669"/>
    <property type="project" value="UniProtKB-SubCell"/>
</dbReference>
<evidence type="ECO:0000256" key="5">
    <source>
        <dbReference type="ARBA" id="ARBA00023163"/>
    </source>
</evidence>
<proteinExistence type="predicted"/>
<keyword evidence="4" id="KW-0175">Coiled coil</keyword>
<feature type="region of interest" description="Disordered" evidence="8">
    <location>
        <begin position="954"/>
        <end position="974"/>
    </location>
</feature>
<accession>A0AA85JLA9</accession>
<keyword evidence="10" id="KW-1185">Reference proteome</keyword>
<keyword evidence="6" id="KW-0539">Nucleus</keyword>
<feature type="domain" description="SAP" evidence="9">
    <location>
        <begin position="360"/>
        <end position="394"/>
    </location>
</feature>
<protein>
    <recommendedName>
        <fullName evidence="9">SAP domain-containing protein</fullName>
    </recommendedName>
</protein>
<feature type="repeat" description="RPEL" evidence="7">
    <location>
        <begin position="119"/>
        <end position="144"/>
    </location>
</feature>
<dbReference type="GO" id="GO:0045944">
    <property type="term" value="P:positive regulation of transcription by RNA polymerase II"/>
    <property type="evidence" value="ECO:0007669"/>
    <property type="project" value="TreeGrafter"/>
</dbReference>
<dbReference type="PROSITE" id="PS50800">
    <property type="entry name" value="SAP"/>
    <property type="match status" value="1"/>
</dbReference>
<dbReference type="PANTHER" id="PTHR22793">
    <property type="entry name" value="MYOCARDIN-RELATED TRANSCRIPTION FACTOR-RELATED"/>
    <property type="match status" value="1"/>
</dbReference>
<dbReference type="InterPro" id="IPR004018">
    <property type="entry name" value="RPEL_repeat"/>
</dbReference>
<evidence type="ECO:0000256" key="2">
    <source>
        <dbReference type="ARBA" id="ARBA00022737"/>
    </source>
</evidence>
<evidence type="ECO:0000256" key="7">
    <source>
        <dbReference type="PROSITE-ProRule" id="PRU00401"/>
    </source>
</evidence>
<dbReference type="PANTHER" id="PTHR22793:SF12">
    <property type="entry name" value="MYOCARDIN-RELATED TRANSCRIPTION FACTOR, ISOFORM H"/>
    <property type="match status" value="1"/>
</dbReference>
<dbReference type="GO" id="GO:0003713">
    <property type="term" value="F:transcription coactivator activity"/>
    <property type="evidence" value="ECO:0007669"/>
    <property type="project" value="TreeGrafter"/>
</dbReference>
<reference evidence="10" key="1">
    <citation type="submission" date="2022-06" db="EMBL/GenBank/DDBJ databases">
        <authorList>
            <person name="Berger JAMES D."/>
            <person name="Berger JAMES D."/>
        </authorList>
    </citation>
    <scope>NUCLEOTIDE SEQUENCE [LARGE SCALE GENOMIC DNA]</scope>
</reference>
<evidence type="ECO:0000313" key="10">
    <source>
        <dbReference type="Proteomes" id="UP000050795"/>
    </source>
</evidence>
<feature type="region of interest" description="Disordered" evidence="8">
    <location>
        <begin position="1"/>
        <end position="35"/>
    </location>
</feature>
<dbReference type="PROSITE" id="PS51073">
    <property type="entry name" value="RPEL"/>
    <property type="match status" value="2"/>
</dbReference>
<evidence type="ECO:0000256" key="1">
    <source>
        <dbReference type="ARBA" id="ARBA00004123"/>
    </source>
</evidence>
<feature type="compositionally biased region" description="Polar residues" evidence="8">
    <location>
        <begin position="189"/>
        <end position="200"/>
    </location>
</feature>
<comment type="subcellular location">
    <subcellularLocation>
        <location evidence="1">Nucleus</location>
    </subcellularLocation>
</comment>
<dbReference type="InterPro" id="IPR043451">
    <property type="entry name" value="Myocardin-like"/>
</dbReference>
<feature type="region of interest" description="Disordered" evidence="8">
    <location>
        <begin position="177"/>
        <end position="220"/>
    </location>
</feature>
<dbReference type="InterPro" id="IPR003034">
    <property type="entry name" value="SAP_dom"/>
</dbReference>
<evidence type="ECO:0000313" key="11">
    <source>
        <dbReference type="WBParaSite" id="TREG1_26860.1"/>
    </source>
</evidence>
<name>A0AA85JLA9_TRIRE</name>
<keyword evidence="2" id="KW-0677">Repeat</keyword>
<keyword evidence="5" id="KW-0804">Transcription</keyword>
<feature type="compositionally biased region" description="Low complexity" evidence="8">
    <location>
        <begin position="203"/>
        <end position="218"/>
    </location>
</feature>
<feature type="region of interest" description="Disordered" evidence="8">
    <location>
        <begin position="1002"/>
        <end position="1024"/>
    </location>
</feature>
<dbReference type="SMART" id="SM00707">
    <property type="entry name" value="RPEL"/>
    <property type="match status" value="3"/>
</dbReference>
<evidence type="ECO:0000256" key="4">
    <source>
        <dbReference type="ARBA" id="ARBA00023054"/>
    </source>
</evidence>
<feature type="region of interest" description="Disordered" evidence="8">
    <location>
        <begin position="798"/>
        <end position="817"/>
    </location>
</feature>
<feature type="compositionally biased region" description="Polar residues" evidence="8">
    <location>
        <begin position="11"/>
        <end position="26"/>
    </location>
</feature>
<feature type="region of interest" description="Disordered" evidence="8">
    <location>
        <begin position="1182"/>
        <end position="1201"/>
    </location>
</feature>
<evidence type="ECO:0000256" key="8">
    <source>
        <dbReference type="SAM" id="MobiDB-lite"/>
    </source>
</evidence>
<feature type="repeat" description="RPEL" evidence="7">
    <location>
        <begin position="73"/>
        <end position="98"/>
    </location>
</feature>
<dbReference type="InterPro" id="IPR036361">
    <property type="entry name" value="SAP_dom_sf"/>
</dbReference>
<evidence type="ECO:0000256" key="6">
    <source>
        <dbReference type="ARBA" id="ARBA00023242"/>
    </source>
</evidence>
<dbReference type="Gene3D" id="1.10.720.30">
    <property type="entry name" value="SAP domain"/>
    <property type="match status" value="1"/>
</dbReference>
<keyword evidence="3" id="KW-0805">Transcription regulation</keyword>
<dbReference type="WBParaSite" id="TREG1_26860.1">
    <property type="protein sequence ID" value="TREG1_26860.1"/>
    <property type="gene ID" value="TREG1_26860"/>
</dbReference>
<dbReference type="Gene3D" id="6.10.140.2040">
    <property type="match status" value="2"/>
</dbReference>
<feature type="region of interest" description="Disordered" evidence="8">
    <location>
        <begin position="835"/>
        <end position="865"/>
    </location>
</feature>
<dbReference type="Proteomes" id="UP000050795">
    <property type="component" value="Unassembled WGS sequence"/>
</dbReference>
<sequence>MPTDQVYRKSGSPQASTEVSSLQLNRTKNKEALEKSLKSRRSVKELVNQGILLNPSISHPDKVRQLQRAKTSDLLKRKIEQRPDRQYLISHHILRDDKPGTSPFILEQCHNLEKSQLKETLATKLISRPGSLELVEKGVLQVDPGVDSLIRQGSIQYPRVEPTFSDKSSNDRLQPIQELTNIPPPPPLSLSTKVHTNSGRVASGRSRLNSSSKSSSSRAIRDDTVVSKLGSLVFHQYCPDSSSSSSPSLSNISSFQQKQRVRELQQAEMLRLQDTARAHRLVEQELCQRVGIGCEKPSKDDVSVDFTSDVSLDDQTDSQPALPYKPNLISMQVTQPVSNGLRTNTSKVPSLDLNFSSPSLTHLTLAQLKGECKERNLPRVGSKMQLMRLLNPYRHEILVKYFPDYVVPNNEEIKTDLNESCQPSNHDVIQTEAFFQNPDSCLQQELGLQQTLMVNHDQQLMRVNFQDFDSSLLPHTKPLGMCTSVFSSGSNLPKDVQVYSDMVIGTNCSNVLIAQPCVPLRHSVSAPFFSEVASNSSSTHTTHFQIPSTQGNISSTTLIPVTFLDSSVSESDRDFQIPVSSVGGLQLAGTTEKQSFVCMTPNSYLDAQVSNAQFSSNSGNSLFHPLMTSHIYESNFVTSSHQNFPISNSIDSLSSCNETHNPHAIPAQSSSDNQIPVYSHLNGGCSASPQLTTLHQIEEMWLRIRQLRRNIAQVKTSQCVLNDTENSSNSGNLAHLQQEHNRLAVLCRLLIIERLDTLDEINADDSKNSHESNSSDFKIERDLLNSYLRRLGGSTLANSISSSNTETASFNSSSSLPVKSISNTPCYVPCTLPMQQQQQQQQQSTVGHSDAYPMTPESTRYEDHGNNELVKVTAASSDFNDNNGEGINSDPSEILFNCGQLNAGKQNSSESQSSPVSRLLKTHTYDDTPLEQLPSPMTTDLLFELWNSVVEDNNNNADQWKTNTTADSSDVNMTEEVSQRNNGLSSSSDPLLLTACETPTNNSASTPITAVTNNSRDSSGFNSFSKSDIQNKSIQKSDVVNFTDDLCHTVRNSTGHCCGTEKYGSLSIIPVSPSMVTVHCGHDYSTTNGVHMSVQSSNNLYIPVVKHQQANNLSSSIPSNQNFLLHPAFYSQKSALHHHSNSSVSNSLKGELNSAAHSHPPSVWSGLAVAAAAAGSSSANISNESFDLSKNTPPHPPPPTSQILSTNKQDTLSHYSDLLSVCSINSESLSQTYTPATELTDTLFGSFDDSGLVELMDTTDSSSVGSFPVSLSLNWSIGT</sequence>
<evidence type="ECO:0000259" key="9">
    <source>
        <dbReference type="PROSITE" id="PS50800"/>
    </source>
</evidence>
<dbReference type="AlphaFoldDB" id="A0AA85JLA9"/>